<dbReference type="PANTHER" id="PTHR33909:SF1">
    <property type="entry name" value="SEC TRANSLOCON ACCESSORY COMPLEX SUBUNIT YAJC"/>
    <property type="match status" value="1"/>
</dbReference>
<evidence type="ECO:0000256" key="2">
    <source>
        <dbReference type="ARBA" id="ARBA00006742"/>
    </source>
</evidence>
<feature type="transmembrane region" description="Helical" evidence="11">
    <location>
        <begin position="12"/>
        <end position="34"/>
    </location>
</feature>
<proteinExistence type="inferred from homology"/>
<dbReference type="PANTHER" id="PTHR33909">
    <property type="entry name" value="SEC TRANSLOCON ACCESSORY COMPLEX SUBUNIT YAJC"/>
    <property type="match status" value="1"/>
</dbReference>
<evidence type="ECO:0000256" key="3">
    <source>
        <dbReference type="ARBA" id="ARBA00022448"/>
    </source>
</evidence>
<gene>
    <name evidence="12" type="ORF">lacNasYZ03_15810</name>
</gene>
<feature type="compositionally biased region" description="Basic and acidic residues" evidence="10">
    <location>
        <begin position="137"/>
        <end position="148"/>
    </location>
</feature>
<evidence type="ECO:0000256" key="7">
    <source>
        <dbReference type="ARBA" id="ARBA00022989"/>
    </source>
</evidence>
<evidence type="ECO:0000313" key="12">
    <source>
        <dbReference type="EMBL" id="GHW01894.1"/>
    </source>
</evidence>
<evidence type="ECO:0000313" key="13">
    <source>
        <dbReference type="Proteomes" id="UP000616547"/>
    </source>
</evidence>
<keyword evidence="4" id="KW-1003">Cell membrane</keyword>
<keyword evidence="8" id="KW-0811">Translocation</keyword>
<keyword evidence="13" id="KW-1185">Reference proteome</keyword>
<evidence type="ECO:0000256" key="10">
    <source>
        <dbReference type="SAM" id="MobiDB-lite"/>
    </source>
</evidence>
<evidence type="ECO:0008006" key="14">
    <source>
        <dbReference type="Google" id="ProtNLM"/>
    </source>
</evidence>
<comment type="subcellular location">
    <subcellularLocation>
        <location evidence="1">Cell membrane</location>
        <topology evidence="1">Single-pass membrane protein</topology>
    </subcellularLocation>
</comment>
<feature type="compositionally biased region" description="Basic and acidic residues" evidence="10">
    <location>
        <begin position="108"/>
        <end position="130"/>
    </location>
</feature>
<evidence type="ECO:0000256" key="9">
    <source>
        <dbReference type="ARBA" id="ARBA00023136"/>
    </source>
</evidence>
<keyword evidence="7 11" id="KW-1133">Transmembrane helix</keyword>
<evidence type="ECO:0000256" key="6">
    <source>
        <dbReference type="ARBA" id="ARBA00022927"/>
    </source>
</evidence>
<dbReference type="RefSeq" id="WP_201330257.1">
    <property type="nucleotide sequence ID" value="NZ_BOCH01000090.1"/>
</dbReference>
<accession>A0ABQ3W7Z8</accession>
<evidence type="ECO:0000256" key="5">
    <source>
        <dbReference type="ARBA" id="ARBA00022692"/>
    </source>
</evidence>
<comment type="caution">
    <text evidence="12">The sequence shown here is derived from an EMBL/GenBank/DDBJ whole genome shotgun (WGS) entry which is preliminary data.</text>
</comment>
<organism evidence="12 13">
    <name type="scientific">Lactobacillus nasalidis</name>
    <dbReference type="NCBI Taxonomy" id="2797258"/>
    <lineage>
        <taxon>Bacteria</taxon>
        <taxon>Bacillati</taxon>
        <taxon>Bacillota</taxon>
        <taxon>Bacilli</taxon>
        <taxon>Lactobacillales</taxon>
        <taxon>Lactobacillaceae</taxon>
        <taxon>Lactobacillus</taxon>
    </lineage>
</organism>
<evidence type="ECO:0000256" key="8">
    <source>
        <dbReference type="ARBA" id="ARBA00023010"/>
    </source>
</evidence>
<sequence>MNTFVLAAASNGGSSIFMLVMLAVLFGFTYFTMIKPQKKQQQQRQEMMNQLKKGDSVEMVDGLRGKIDSINDADKTIVLDADGIYLTFSRLAVRTVLKQADAAEAAETEEKAEDKTEEKPAADSAEKPAAEAEAAENDSKSEEADSKE</sequence>
<keyword evidence="5 11" id="KW-0812">Transmembrane</keyword>
<feature type="region of interest" description="Disordered" evidence="10">
    <location>
        <begin position="102"/>
        <end position="148"/>
    </location>
</feature>
<dbReference type="SMART" id="SM01323">
    <property type="entry name" value="YajC"/>
    <property type="match status" value="1"/>
</dbReference>
<keyword evidence="6" id="KW-0653">Protein transport</keyword>
<dbReference type="PRINTS" id="PR01853">
    <property type="entry name" value="YAJCTRNLCASE"/>
</dbReference>
<comment type="similarity">
    <text evidence="2">Belongs to the YajC family.</text>
</comment>
<dbReference type="Pfam" id="PF02699">
    <property type="entry name" value="YajC"/>
    <property type="match status" value="1"/>
</dbReference>
<dbReference type="InterPro" id="IPR003849">
    <property type="entry name" value="Preprotein_translocase_YajC"/>
</dbReference>
<dbReference type="Proteomes" id="UP000616547">
    <property type="component" value="Unassembled WGS sequence"/>
</dbReference>
<evidence type="ECO:0000256" key="4">
    <source>
        <dbReference type="ARBA" id="ARBA00022475"/>
    </source>
</evidence>
<evidence type="ECO:0000256" key="11">
    <source>
        <dbReference type="SAM" id="Phobius"/>
    </source>
</evidence>
<reference evidence="13" key="1">
    <citation type="submission" date="2021-01" db="EMBL/GenBank/DDBJ databases">
        <title>Draft genome sequence of Nasalis larvatus strain YZ03.</title>
        <authorList>
            <person name="Suzuki-Hashido N."/>
            <person name="Tsuchida S."/>
            <person name="Hayakawa T."/>
        </authorList>
    </citation>
    <scope>NUCLEOTIDE SEQUENCE [LARGE SCALE GENOMIC DNA]</scope>
    <source>
        <strain evidence="13">YZ03</strain>
    </source>
</reference>
<protein>
    <recommendedName>
        <fullName evidence="14">Preprotein translocase subunit YajC</fullName>
    </recommendedName>
</protein>
<dbReference type="NCBIfam" id="TIGR00739">
    <property type="entry name" value="yajC"/>
    <property type="match status" value="1"/>
</dbReference>
<keyword evidence="3" id="KW-0813">Transport</keyword>
<evidence type="ECO:0000256" key="1">
    <source>
        <dbReference type="ARBA" id="ARBA00004162"/>
    </source>
</evidence>
<keyword evidence="9 11" id="KW-0472">Membrane</keyword>
<name>A0ABQ3W7Z8_9LACO</name>
<dbReference type="EMBL" id="BOCI01000457">
    <property type="protein sequence ID" value="GHW01894.1"/>
    <property type="molecule type" value="Genomic_DNA"/>
</dbReference>